<dbReference type="GO" id="GO:0005634">
    <property type="term" value="C:nucleus"/>
    <property type="evidence" value="ECO:0007669"/>
    <property type="project" value="UniProtKB-SubCell"/>
</dbReference>
<dbReference type="AlphaFoldDB" id="A0A8D2HHC5"/>
<comment type="subcellular location">
    <subcellularLocation>
        <location evidence="1">Nucleus</location>
    </subcellularLocation>
</comment>
<dbReference type="PANTHER" id="PTHR10257">
    <property type="entry name" value="SERINE/THREONINE PROTEIN PHOSPHATASE 2A PP2A REGULATORY SUBUNIT B"/>
    <property type="match status" value="1"/>
</dbReference>
<name>A0A8D2HHC5_UROPR</name>
<dbReference type="GO" id="GO:0072542">
    <property type="term" value="F:protein phosphatase activator activity"/>
    <property type="evidence" value="ECO:0007669"/>
    <property type="project" value="TreeGrafter"/>
</dbReference>
<evidence type="ECO:0000256" key="5">
    <source>
        <dbReference type="SAM" id="MobiDB-lite"/>
    </source>
</evidence>
<evidence type="ECO:0000256" key="2">
    <source>
        <dbReference type="ARBA" id="ARBA00009745"/>
    </source>
</evidence>
<dbReference type="GO" id="GO:0000159">
    <property type="term" value="C:protein phosphatase type 2A complex"/>
    <property type="evidence" value="ECO:0007669"/>
    <property type="project" value="UniProtKB-UniRule"/>
</dbReference>
<dbReference type="PIRSF" id="PIRSF028043">
    <property type="entry name" value="PP2A_B56"/>
    <property type="match status" value="1"/>
</dbReference>
<feature type="region of interest" description="Disordered" evidence="5">
    <location>
        <begin position="513"/>
        <end position="558"/>
    </location>
</feature>
<keyword evidence="7" id="KW-1185">Reference proteome</keyword>
<evidence type="ECO:0000256" key="3">
    <source>
        <dbReference type="ARBA" id="ARBA00023242"/>
    </source>
</evidence>
<dbReference type="FunFam" id="1.25.10.10:FF:000003">
    <property type="entry name" value="Serine/threonine-protein phosphatase 2A 56 kDa regulatory subunit"/>
    <property type="match status" value="1"/>
</dbReference>
<dbReference type="Gene3D" id="1.25.10.10">
    <property type="entry name" value="Leucine-rich Repeat Variant"/>
    <property type="match status" value="2"/>
</dbReference>
<feature type="compositionally biased region" description="Basic and acidic residues" evidence="5">
    <location>
        <begin position="1"/>
        <end position="13"/>
    </location>
</feature>
<reference evidence="6" key="2">
    <citation type="submission" date="2025-09" db="UniProtKB">
        <authorList>
            <consortium name="Ensembl"/>
        </authorList>
    </citation>
    <scope>IDENTIFICATION</scope>
</reference>
<dbReference type="PANTHER" id="PTHR10257:SF3">
    <property type="entry name" value="SERINE_THREONINE-PROTEIN PHOSPHATASE 2A 56 KDA REGULATORY SUBUNIT GAMMA ISOFORM"/>
    <property type="match status" value="1"/>
</dbReference>
<dbReference type="InterPro" id="IPR016024">
    <property type="entry name" value="ARM-type_fold"/>
</dbReference>
<protein>
    <recommendedName>
        <fullName evidence="4">Serine/threonine-protein phosphatase 2A 56 kDa regulatory subunit</fullName>
    </recommendedName>
</protein>
<dbReference type="GO" id="GO:0005829">
    <property type="term" value="C:cytosol"/>
    <property type="evidence" value="ECO:0007669"/>
    <property type="project" value="TreeGrafter"/>
</dbReference>
<evidence type="ECO:0000256" key="4">
    <source>
        <dbReference type="PIRNR" id="PIRNR028043"/>
    </source>
</evidence>
<evidence type="ECO:0000256" key="1">
    <source>
        <dbReference type="ARBA" id="ARBA00004123"/>
    </source>
</evidence>
<keyword evidence="3" id="KW-0539">Nucleus</keyword>
<organism evidence="6 7">
    <name type="scientific">Urocitellus parryii</name>
    <name type="common">Arctic ground squirrel</name>
    <name type="synonym">Spermophilus parryii</name>
    <dbReference type="NCBI Taxonomy" id="9999"/>
    <lineage>
        <taxon>Eukaryota</taxon>
        <taxon>Metazoa</taxon>
        <taxon>Chordata</taxon>
        <taxon>Craniata</taxon>
        <taxon>Vertebrata</taxon>
        <taxon>Euteleostomi</taxon>
        <taxon>Mammalia</taxon>
        <taxon>Eutheria</taxon>
        <taxon>Euarchontoglires</taxon>
        <taxon>Glires</taxon>
        <taxon>Rodentia</taxon>
        <taxon>Sciuromorpha</taxon>
        <taxon>Sciuridae</taxon>
        <taxon>Xerinae</taxon>
        <taxon>Marmotini</taxon>
        <taxon>Urocitellus</taxon>
    </lineage>
</organism>
<feature type="compositionally biased region" description="Polar residues" evidence="5">
    <location>
        <begin position="35"/>
        <end position="49"/>
    </location>
</feature>
<dbReference type="Ensembl" id="ENSUPAT00010015822.1">
    <property type="protein sequence ID" value="ENSUPAP00010013823.1"/>
    <property type="gene ID" value="ENSUPAG00010011036.1"/>
</dbReference>
<proteinExistence type="inferred from homology"/>
<accession>A0A8D2HHC5</accession>
<feature type="region of interest" description="Disordered" evidence="5">
    <location>
        <begin position="1"/>
        <end position="84"/>
    </location>
</feature>
<dbReference type="InterPro" id="IPR002554">
    <property type="entry name" value="PP2A_B56"/>
</dbReference>
<dbReference type="GO" id="GO:0007165">
    <property type="term" value="P:signal transduction"/>
    <property type="evidence" value="ECO:0007669"/>
    <property type="project" value="InterPro"/>
</dbReference>
<dbReference type="Pfam" id="PF01603">
    <property type="entry name" value="B56"/>
    <property type="match status" value="1"/>
</dbReference>
<sequence length="558" mass="64680">MPNKTKKEKEPPKPGKSGKSSKEGQDTVESEISSRKNSLVAVQSSTSSKIKVPAPQPIVKKDKRQNSSRFSASNNRELQKLPSLKDVPPADQEKLFTQKLRQCCVLFDFVSDPLSDLKWKEVKRAALSEMVEYITHNRNVITEPIYPEVVHMFAVNMFRTLPPSSNPTGAEFDPEEDEPTLEAAWPHLQLVYEFFLRFLESPDFQPNIAKKYIDQKFVLQLLELFDSEDPRERDFLKTTLHRIYGKFLGLRAYIRKQINNIFYSIINGFALPLKEEHKIFLLKVLLPLHKVKSLSVYHPQLAYCVVQFLEKDSTLTEPVVMALLKYWPKTHSPKEVMFLNELEEILDVIEPSEFVKIMEPLFRQLAKCVSSPHFQVAERALYYWNNEYIMSLISDNAAKILPIMFPSLYRNSKTHWNKTIHGLIYNALKLFMEMNQKLFDDCTQQFKAEKLKEKLKMKEREEAWVKIENLAKANPQYAVYSQASTVSLPVAMETDGPLFEDVQMLRKTVTEEARQAQKDLKKDRPLARRKSELPQDPHTKKALDAHCRADELVSQDGR</sequence>
<evidence type="ECO:0000313" key="7">
    <source>
        <dbReference type="Proteomes" id="UP000694417"/>
    </source>
</evidence>
<evidence type="ECO:0000313" key="6">
    <source>
        <dbReference type="Ensembl" id="ENSUPAP00010013823.1"/>
    </source>
</evidence>
<dbReference type="SUPFAM" id="SSF48371">
    <property type="entry name" value="ARM repeat"/>
    <property type="match status" value="1"/>
</dbReference>
<dbReference type="GeneTree" id="ENSGT01030000234620"/>
<dbReference type="InterPro" id="IPR011989">
    <property type="entry name" value="ARM-like"/>
</dbReference>
<gene>
    <name evidence="6" type="primary">PPP2R5C</name>
</gene>
<feature type="compositionally biased region" description="Polar residues" evidence="5">
    <location>
        <begin position="67"/>
        <end position="76"/>
    </location>
</feature>
<comment type="function">
    <text evidence="4">The B regulatory subunit might modulate substrate selectivity and catalytic activity, and also might direct the localization of the catalytic enzyme to a particular subcellular compartment.</text>
</comment>
<comment type="similarity">
    <text evidence="2">Belongs to the phosphatase 2A regulatory subunit B56 family.</text>
</comment>
<reference evidence="6" key="1">
    <citation type="submission" date="2025-08" db="UniProtKB">
        <authorList>
            <consortium name="Ensembl"/>
        </authorList>
    </citation>
    <scope>IDENTIFICATION</scope>
</reference>
<dbReference type="Proteomes" id="UP000694417">
    <property type="component" value="Unplaced"/>
</dbReference>